<dbReference type="InterPro" id="IPR009057">
    <property type="entry name" value="Homeodomain-like_sf"/>
</dbReference>
<feature type="domain" description="HTH-type transcriptional regulator MT1864/Rv1816-like C-terminal" evidence="4">
    <location>
        <begin position="82"/>
        <end position="170"/>
    </location>
</feature>
<dbReference type="GO" id="GO:0000976">
    <property type="term" value="F:transcription cis-regulatory region binding"/>
    <property type="evidence" value="ECO:0007669"/>
    <property type="project" value="TreeGrafter"/>
</dbReference>
<evidence type="ECO:0000256" key="3">
    <source>
        <dbReference type="ARBA" id="ARBA00023163"/>
    </source>
</evidence>
<dbReference type="InterPro" id="IPR050109">
    <property type="entry name" value="HTH-type_TetR-like_transc_reg"/>
</dbReference>
<keyword evidence="2" id="KW-0238">DNA-binding</keyword>
<evidence type="ECO:0000313" key="6">
    <source>
        <dbReference type="Proteomes" id="UP000677152"/>
    </source>
</evidence>
<dbReference type="AlphaFoldDB" id="A0AA45L6F4"/>
<dbReference type="InterPro" id="IPR025996">
    <property type="entry name" value="MT1864/Rv1816-like_C"/>
</dbReference>
<protein>
    <submittedName>
        <fullName evidence="5">WHG domain-containing protein</fullName>
    </submittedName>
</protein>
<keyword evidence="3" id="KW-0804">Transcription</keyword>
<dbReference type="Gene3D" id="1.10.10.60">
    <property type="entry name" value="Homeodomain-like"/>
    <property type="match status" value="1"/>
</dbReference>
<name>A0AA45L6F4_9PSEU</name>
<dbReference type="PANTHER" id="PTHR30055">
    <property type="entry name" value="HTH-TYPE TRANSCRIPTIONAL REGULATOR RUTR"/>
    <property type="match status" value="1"/>
</dbReference>
<dbReference type="Pfam" id="PF13305">
    <property type="entry name" value="TetR_C_33"/>
    <property type="match status" value="1"/>
</dbReference>
<dbReference type="EMBL" id="CP073249">
    <property type="protein sequence ID" value="QUF04181.1"/>
    <property type="molecule type" value="Genomic_DNA"/>
</dbReference>
<reference evidence="5" key="1">
    <citation type="submission" date="2021-04" db="EMBL/GenBank/DDBJ databases">
        <title>Genomic sequence of Actinosynnema pretiosum subsp. pretiosum ATCC 31280 (C-14919).</title>
        <authorList>
            <person name="Bai L."/>
            <person name="Wang X."/>
            <person name="Xiao Y."/>
        </authorList>
    </citation>
    <scope>NUCLEOTIDE SEQUENCE</scope>
    <source>
        <strain evidence="5">ATCC 31280</strain>
    </source>
</reference>
<evidence type="ECO:0000256" key="2">
    <source>
        <dbReference type="ARBA" id="ARBA00023125"/>
    </source>
</evidence>
<keyword evidence="1" id="KW-0805">Transcription regulation</keyword>
<organism evidence="5 6">
    <name type="scientific">Actinosynnema pretiosum subsp. pretiosum</name>
    <dbReference type="NCBI Taxonomy" id="103721"/>
    <lineage>
        <taxon>Bacteria</taxon>
        <taxon>Bacillati</taxon>
        <taxon>Actinomycetota</taxon>
        <taxon>Actinomycetes</taxon>
        <taxon>Pseudonocardiales</taxon>
        <taxon>Pseudonocardiaceae</taxon>
        <taxon>Actinosynnema</taxon>
    </lineage>
</organism>
<dbReference type="InterPro" id="IPR036271">
    <property type="entry name" value="Tet_transcr_reg_TetR-rel_C_sf"/>
</dbReference>
<dbReference type="SUPFAM" id="SSF46689">
    <property type="entry name" value="Homeodomain-like"/>
    <property type="match status" value="1"/>
</dbReference>
<evidence type="ECO:0000259" key="4">
    <source>
        <dbReference type="Pfam" id="PF13305"/>
    </source>
</evidence>
<evidence type="ECO:0000313" key="5">
    <source>
        <dbReference type="EMBL" id="QUF04181.1"/>
    </source>
</evidence>
<gene>
    <name evidence="5" type="ORF">KCV87_33410</name>
</gene>
<sequence length="183" mass="19143">MPRGRLDRAAVVAAGAALADEVGFDHLAMGPLAERLGVRAPSLYKHVESLAGLKNAVSALARHEVGDVLRRAVTGRSGPDALRALADALRHWARAHPGRYAATVRSAGVDDPALALFSRCLDGFPPPDPPVDAARAFRSASHGFITLESAGGFGLPHDVDRSYRYLVDTLITGLSAVPPGGNP</sequence>
<dbReference type="PANTHER" id="PTHR30055:SF239">
    <property type="entry name" value="TRANSCRIPTIONAL REGULATORY PROTEIN"/>
    <property type="match status" value="1"/>
</dbReference>
<dbReference type="Gene3D" id="1.10.357.10">
    <property type="entry name" value="Tetracycline Repressor, domain 2"/>
    <property type="match status" value="1"/>
</dbReference>
<evidence type="ECO:0000256" key="1">
    <source>
        <dbReference type="ARBA" id="ARBA00023015"/>
    </source>
</evidence>
<dbReference type="GO" id="GO:0003700">
    <property type="term" value="F:DNA-binding transcription factor activity"/>
    <property type="evidence" value="ECO:0007669"/>
    <property type="project" value="TreeGrafter"/>
</dbReference>
<dbReference type="Proteomes" id="UP000677152">
    <property type="component" value="Chromosome"/>
</dbReference>
<dbReference type="SUPFAM" id="SSF48498">
    <property type="entry name" value="Tetracyclin repressor-like, C-terminal domain"/>
    <property type="match status" value="1"/>
</dbReference>
<proteinExistence type="predicted"/>
<accession>A0AA45L6F4</accession>